<evidence type="ECO:0000313" key="3">
    <source>
        <dbReference type="Proteomes" id="UP000194546"/>
    </source>
</evidence>
<evidence type="ECO:0000313" key="2">
    <source>
        <dbReference type="EMBL" id="OTP79121.1"/>
    </source>
</evidence>
<accession>A0A242MK27</accession>
<evidence type="ECO:0000313" key="1">
    <source>
        <dbReference type="EMBL" id="OTP71584.1"/>
    </source>
</evidence>
<comment type="caution">
    <text evidence="1">The sequence shown here is derived from an EMBL/GenBank/DDBJ whole genome shotgun (WGS) entry which is preliminary data.</text>
</comment>
<dbReference type="EMBL" id="NBTY01000034">
    <property type="protein sequence ID" value="OTP79121.1"/>
    <property type="molecule type" value="Genomic_DNA"/>
</dbReference>
<sequence>MTRCQRAVQQSFSSYAKCCIAHCLAAVLLRLDTRQIPICVE</sequence>
<protein>
    <submittedName>
        <fullName evidence="1">Uncharacterized protein</fullName>
    </submittedName>
</protein>
<evidence type="ECO:0000313" key="4">
    <source>
        <dbReference type="Proteomes" id="UP000195221"/>
    </source>
</evidence>
<proteinExistence type="predicted"/>
<dbReference type="EMBL" id="NBTZ01000101">
    <property type="protein sequence ID" value="OTP71584.1"/>
    <property type="molecule type" value="Genomic_DNA"/>
</dbReference>
<gene>
    <name evidence="2" type="ORF">PAMC26510_06565</name>
    <name evidence="1" type="ORF">PAMC26577_24325</name>
</gene>
<name>A0A242MK27_CABSO</name>
<dbReference type="Proteomes" id="UP000195221">
    <property type="component" value="Unassembled WGS sequence"/>
</dbReference>
<reference evidence="2 3" key="1">
    <citation type="submission" date="2017-03" db="EMBL/GenBank/DDBJ databases">
        <title>Genome analysis of strain PAMC 26510.</title>
        <authorList>
            <person name="Oh H.-M."/>
            <person name="Yang J.-A."/>
        </authorList>
    </citation>
    <scope>NUCLEOTIDE SEQUENCE [LARGE SCALE GENOMIC DNA]</scope>
    <source>
        <strain evidence="2 3">PAMC 26510</strain>
    </source>
</reference>
<reference evidence="1 4" key="2">
    <citation type="submission" date="2017-03" db="EMBL/GenBank/DDBJ databases">
        <title>Genome analysis of strain PAMC 26577.</title>
        <authorList>
            <person name="Oh H.-M."/>
            <person name="Yang J.-A."/>
        </authorList>
    </citation>
    <scope>NUCLEOTIDE SEQUENCE [LARGE SCALE GENOMIC DNA]</scope>
    <source>
        <strain evidence="1 4">PAMC 26577</strain>
    </source>
</reference>
<dbReference type="Proteomes" id="UP000194546">
    <property type="component" value="Unassembled WGS sequence"/>
</dbReference>
<dbReference type="AlphaFoldDB" id="A0A242MK27"/>
<organism evidence="1 4">
    <name type="scientific">Caballeronia sordidicola</name>
    <name type="common">Burkholderia sordidicola</name>
    <dbReference type="NCBI Taxonomy" id="196367"/>
    <lineage>
        <taxon>Bacteria</taxon>
        <taxon>Pseudomonadati</taxon>
        <taxon>Pseudomonadota</taxon>
        <taxon>Betaproteobacteria</taxon>
        <taxon>Burkholderiales</taxon>
        <taxon>Burkholderiaceae</taxon>
        <taxon>Caballeronia</taxon>
    </lineage>
</organism>